<keyword evidence="2" id="KW-0418">Kinase</keyword>
<dbReference type="InterPro" id="IPR002372">
    <property type="entry name" value="PQQ_rpt_dom"/>
</dbReference>
<dbReference type="InterPro" id="IPR018391">
    <property type="entry name" value="PQQ_b-propeller_rpt"/>
</dbReference>
<dbReference type="SUPFAM" id="SSF50998">
    <property type="entry name" value="Quinoprotein alcohol dehydrogenase-like"/>
    <property type="match status" value="2"/>
</dbReference>
<dbReference type="Gene3D" id="2.130.10.10">
    <property type="entry name" value="YVTN repeat-like/Quinoprotein amine dehydrogenase"/>
    <property type="match status" value="2"/>
</dbReference>
<dbReference type="InterPro" id="IPR011047">
    <property type="entry name" value="Quinoprotein_ADH-like_sf"/>
</dbReference>
<accession>M0B9X8</accession>
<protein>
    <submittedName>
        <fullName evidence="2">Serine/threonine protein kinase-like protein</fullName>
    </submittedName>
</protein>
<feature type="domain" description="Pyrrolo-quinoline quinone repeat" evidence="1">
    <location>
        <begin position="29"/>
        <end position="116"/>
    </location>
</feature>
<dbReference type="SMART" id="SM00564">
    <property type="entry name" value="PQQ"/>
    <property type="match status" value="7"/>
</dbReference>
<feature type="domain" description="Pyrrolo-quinoline quinone repeat" evidence="1">
    <location>
        <begin position="127"/>
        <end position="363"/>
    </location>
</feature>
<dbReference type="PANTHER" id="PTHR34512">
    <property type="entry name" value="CELL SURFACE PROTEIN"/>
    <property type="match status" value="1"/>
</dbReference>
<comment type="caution">
    <text evidence="2">The sequence shown here is derived from an EMBL/GenBank/DDBJ whole genome shotgun (WGS) entry which is preliminary data.</text>
</comment>
<name>M0B9X8_9EURY</name>
<organism evidence="2 3">
    <name type="scientific">Natrialba aegyptia DSM 13077</name>
    <dbReference type="NCBI Taxonomy" id="1227491"/>
    <lineage>
        <taxon>Archaea</taxon>
        <taxon>Methanobacteriati</taxon>
        <taxon>Methanobacteriota</taxon>
        <taxon>Stenosarchaea group</taxon>
        <taxon>Halobacteria</taxon>
        <taxon>Halobacteriales</taxon>
        <taxon>Natrialbaceae</taxon>
        <taxon>Natrialba</taxon>
    </lineage>
</organism>
<keyword evidence="3" id="KW-1185">Reference proteome</keyword>
<evidence type="ECO:0000259" key="1">
    <source>
        <dbReference type="Pfam" id="PF13360"/>
    </source>
</evidence>
<sequence>MVNSSPVVEDGTLYHAYSQEAMSDEPGGAWVEAFDAATGDSEWTTELFRTDESYYFYHSDSMVVDGDRLFVQTKPGLTMLTTDGEEQWTFENLYENQQTPDVVTPVVTDDIVVCGTYGSGIDEQNPIVYGVDPETGAERWRTTLPEWGGMWQLSASEEVVYVPSVRRGLIGLDLATGEEQWRWEGPISGTPTVVDDLLVFALRNEDENQNEDENEFTLAAMDRHDRSLRWQVPIGSRWADAGLSVADGRIYLETNFGVEARRLETGERVWRFGGDQDDYGKSSSDEPLVSLAATPVVSGDAVYAPGYVQRETTFGHLFVIDADTGEELDRIEMGRNEKARAATPAVTSDLVFLTANHGTLYAFGECEFSVAGRCLRS</sequence>
<dbReference type="PATRIC" id="fig|1227491.4.peg.1277"/>
<keyword evidence="2" id="KW-0723">Serine/threonine-protein kinase</keyword>
<evidence type="ECO:0000313" key="2">
    <source>
        <dbReference type="EMBL" id="ELZ07620.1"/>
    </source>
</evidence>
<dbReference type="InterPro" id="IPR015943">
    <property type="entry name" value="WD40/YVTN_repeat-like_dom_sf"/>
</dbReference>
<reference evidence="2 3" key="1">
    <citation type="journal article" date="2014" name="PLoS Genet.">
        <title>Phylogenetically driven sequencing of extremely halophilic archaea reveals strategies for static and dynamic osmo-response.</title>
        <authorList>
            <person name="Becker E.A."/>
            <person name="Seitzer P.M."/>
            <person name="Tritt A."/>
            <person name="Larsen D."/>
            <person name="Krusor M."/>
            <person name="Yao A.I."/>
            <person name="Wu D."/>
            <person name="Madern D."/>
            <person name="Eisen J.A."/>
            <person name="Darling A.E."/>
            <person name="Facciotti M.T."/>
        </authorList>
    </citation>
    <scope>NUCLEOTIDE SEQUENCE [LARGE SCALE GENOMIC DNA]</scope>
    <source>
        <strain evidence="2 3">DSM 13077</strain>
    </source>
</reference>
<keyword evidence="2" id="KW-0808">Transferase</keyword>
<dbReference type="PANTHER" id="PTHR34512:SF30">
    <property type="entry name" value="OUTER MEMBRANE PROTEIN ASSEMBLY FACTOR BAMB"/>
    <property type="match status" value="1"/>
</dbReference>
<evidence type="ECO:0000313" key="3">
    <source>
        <dbReference type="Proteomes" id="UP000011591"/>
    </source>
</evidence>
<dbReference type="EMBL" id="AOIP01000015">
    <property type="protein sequence ID" value="ELZ07620.1"/>
    <property type="molecule type" value="Genomic_DNA"/>
</dbReference>
<dbReference type="Proteomes" id="UP000011591">
    <property type="component" value="Unassembled WGS sequence"/>
</dbReference>
<proteinExistence type="predicted"/>
<dbReference type="Pfam" id="PF13360">
    <property type="entry name" value="PQQ_2"/>
    <property type="match status" value="2"/>
</dbReference>
<dbReference type="AlphaFoldDB" id="M0B9X8"/>
<gene>
    <name evidence="2" type="ORF">C480_06191</name>
</gene>
<dbReference type="GO" id="GO:0004674">
    <property type="term" value="F:protein serine/threonine kinase activity"/>
    <property type="evidence" value="ECO:0007669"/>
    <property type="project" value="UniProtKB-KW"/>
</dbReference>